<keyword evidence="2" id="KW-0479">Metal-binding</keyword>
<accession>A0A1D6Q3Q2</accession>
<gene>
    <name evidence="7" type="ORF">ZEAMMB73_Zm00001d050877</name>
</gene>
<dbReference type="Gene3D" id="2.40.50.140">
    <property type="entry name" value="Nucleic acid-binding proteins"/>
    <property type="match status" value="1"/>
</dbReference>
<dbReference type="EMBL" id="CM000780">
    <property type="protein sequence ID" value="AQK53190.1"/>
    <property type="molecule type" value="Genomic_DNA"/>
</dbReference>
<evidence type="ECO:0000259" key="6">
    <source>
        <dbReference type="Pfam" id="PF08646"/>
    </source>
</evidence>
<sequence>MQAVFLSPDLVLLEPGPETGHGALVGVPREDGVAAVAPGVFDELEDDLRLRDGPALVDQHGDFLLHGVVRQQLGALAPEILLHCEGCQKNDSECSLRYIMVIKVSDPTGEAWVSVFNEHAEKIISCNADELDRIRKEEGDDNYVLKLKEVT</sequence>
<dbReference type="CDD" id="cd04476">
    <property type="entry name" value="RPA1_DBD_C"/>
    <property type="match status" value="1"/>
</dbReference>
<reference evidence="7" key="1">
    <citation type="submission" date="2015-12" db="EMBL/GenBank/DDBJ databases">
        <title>Update maize B73 reference genome by single molecule sequencing technologies.</title>
        <authorList>
            <consortium name="Maize Genome Sequencing Project"/>
            <person name="Ware D."/>
        </authorList>
    </citation>
    <scope>NUCLEOTIDE SEQUENCE</scope>
    <source>
        <tissue evidence="7">Seedling</tissue>
    </source>
</reference>
<evidence type="ECO:0000313" key="7">
    <source>
        <dbReference type="EMBL" id="AQK53190.1"/>
    </source>
</evidence>
<name>A0A1D6Q3Q2_MAIZE</name>
<evidence type="ECO:0000256" key="5">
    <source>
        <dbReference type="ARBA" id="ARBA00023125"/>
    </source>
</evidence>
<dbReference type="InParanoid" id="A0A1D6Q3Q2"/>
<comment type="similarity">
    <text evidence="1">Belongs to the replication factor A protein 1 family.</text>
</comment>
<organism evidence="7">
    <name type="scientific">Zea mays</name>
    <name type="common">Maize</name>
    <dbReference type="NCBI Taxonomy" id="4577"/>
    <lineage>
        <taxon>Eukaryota</taxon>
        <taxon>Viridiplantae</taxon>
        <taxon>Streptophyta</taxon>
        <taxon>Embryophyta</taxon>
        <taxon>Tracheophyta</taxon>
        <taxon>Spermatophyta</taxon>
        <taxon>Magnoliopsida</taxon>
        <taxon>Liliopsida</taxon>
        <taxon>Poales</taxon>
        <taxon>Poaceae</taxon>
        <taxon>PACMAD clade</taxon>
        <taxon>Panicoideae</taxon>
        <taxon>Andropogonodae</taxon>
        <taxon>Andropogoneae</taxon>
        <taxon>Tripsacinae</taxon>
        <taxon>Zea</taxon>
    </lineage>
</organism>
<dbReference type="InterPro" id="IPR047192">
    <property type="entry name" value="Euk_RPA1_DBD_C"/>
</dbReference>
<evidence type="ECO:0000256" key="2">
    <source>
        <dbReference type="ARBA" id="ARBA00022723"/>
    </source>
</evidence>
<dbReference type="Pfam" id="PF08646">
    <property type="entry name" value="Rep_fac-A_C"/>
    <property type="match status" value="1"/>
</dbReference>
<protein>
    <recommendedName>
        <fullName evidence="6">Replication factor A C-terminal domain-containing protein</fullName>
    </recommendedName>
</protein>
<dbReference type="SMR" id="A0A1D6Q3Q2"/>
<keyword evidence="5" id="KW-0238">DNA-binding</keyword>
<evidence type="ECO:0000256" key="3">
    <source>
        <dbReference type="ARBA" id="ARBA00022771"/>
    </source>
</evidence>
<feature type="domain" description="Replication factor A C-terminal" evidence="6">
    <location>
        <begin position="82"/>
        <end position="141"/>
    </location>
</feature>
<proteinExistence type="inferred from homology"/>
<dbReference type="STRING" id="4577.A0A1D6Q3Q2"/>
<dbReference type="GO" id="GO:0008270">
    <property type="term" value="F:zinc ion binding"/>
    <property type="evidence" value="ECO:0007669"/>
    <property type="project" value="UniProtKB-KW"/>
</dbReference>
<dbReference type="InterPro" id="IPR012340">
    <property type="entry name" value="NA-bd_OB-fold"/>
</dbReference>
<dbReference type="AlphaFoldDB" id="A0A1D6Q3Q2"/>
<keyword evidence="4" id="KW-0862">Zinc</keyword>
<dbReference type="SUPFAM" id="SSF50249">
    <property type="entry name" value="Nucleic acid-binding proteins"/>
    <property type="match status" value="1"/>
</dbReference>
<evidence type="ECO:0000256" key="4">
    <source>
        <dbReference type="ARBA" id="ARBA00022833"/>
    </source>
</evidence>
<evidence type="ECO:0000256" key="1">
    <source>
        <dbReference type="ARBA" id="ARBA00005690"/>
    </source>
</evidence>
<keyword evidence="3" id="KW-0863">Zinc-finger</keyword>
<dbReference type="InterPro" id="IPR013955">
    <property type="entry name" value="Rep_factor-A_C"/>
</dbReference>
<dbReference type="GO" id="GO:0003677">
    <property type="term" value="F:DNA binding"/>
    <property type="evidence" value="ECO:0007669"/>
    <property type="project" value="UniProtKB-KW"/>
</dbReference>